<dbReference type="InterPro" id="IPR051654">
    <property type="entry name" value="Meroterpenoid_MTases"/>
</dbReference>
<evidence type="ECO:0008006" key="7">
    <source>
        <dbReference type="Google" id="ProtNLM"/>
    </source>
</evidence>
<keyword evidence="2" id="KW-0808">Transferase</keyword>
<dbReference type="PANTHER" id="PTHR35897:SF1">
    <property type="entry name" value="METHYLTRANSFERASE AUSD"/>
    <property type="match status" value="1"/>
</dbReference>
<protein>
    <recommendedName>
        <fullName evidence="7">Methyltransferase domain-containing protein</fullName>
    </recommendedName>
</protein>
<evidence type="ECO:0000313" key="5">
    <source>
        <dbReference type="EMBL" id="KAJ5104519.1"/>
    </source>
</evidence>
<dbReference type="SUPFAM" id="SSF53335">
    <property type="entry name" value="S-adenosyl-L-methionine-dependent methyltransferases"/>
    <property type="match status" value="1"/>
</dbReference>
<evidence type="ECO:0000256" key="1">
    <source>
        <dbReference type="ARBA" id="ARBA00005179"/>
    </source>
</evidence>
<dbReference type="GeneID" id="81391616"/>
<keyword evidence="6" id="KW-1185">Reference proteome</keyword>
<reference evidence="5" key="1">
    <citation type="submission" date="2022-11" db="EMBL/GenBank/DDBJ databases">
        <authorList>
            <person name="Petersen C."/>
        </authorList>
    </citation>
    <scope>NUCLEOTIDE SEQUENCE</scope>
    <source>
        <strain evidence="5">IBT 34128</strain>
    </source>
</reference>
<comment type="pathway">
    <text evidence="1">Secondary metabolite biosynthesis.</text>
</comment>
<comment type="similarity">
    <text evidence="4">Belongs to the class I-like SAM-binding methyltransferase superfamily.</text>
</comment>
<dbReference type="AlphaFoldDB" id="A0A9W9KFG4"/>
<gene>
    <name evidence="5" type="ORF">NUU61_001866</name>
</gene>
<evidence type="ECO:0000256" key="4">
    <source>
        <dbReference type="ARBA" id="ARBA00038314"/>
    </source>
</evidence>
<keyword evidence="3" id="KW-0949">S-adenosyl-L-methionine</keyword>
<dbReference type="EMBL" id="JAPMSZ010000004">
    <property type="protein sequence ID" value="KAJ5104519.1"/>
    <property type="molecule type" value="Genomic_DNA"/>
</dbReference>
<organism evidence="5 6">
    <name type="scientific">Penicillium alfredii</name>
    <dbReference type="NCBI Taxonomy" id="1506179"/>
    <lineage>
        <taxon>Eukaryota</taxon>
        <taxon>Fungi</taxon>
        <taxon>Dikarya</taxon>
        <taxon>Ascomycota</taxon>
        <taxon>Pezizomycotina</taxon>
        <taxon>Eurotiomycetes</taxon>
        <taxon>Eurotiomycetidae</taxon>
        <taxon>Eurotiales</taxon>
        <taxon>Aspergillaceae</taxon>
        <taxon>Penicillium</taxon>
    </lineage>
</organism>
<dbReference type="PANTHER" id="PTHR35897">
    <property type="entry name" value="METHYLTRANSFERASE AUSD"/>
    <property type="match status" value="1"/>
</dbReference>
<dbReference type="GO" id="GO:0016740">
    <property type="term" value="F:transferase activity"/>
    <property type="evidence" value="ECO:0007669"/>
    <property type="project" value="UniProtKB-KW"/>
</dbReference>
<dbReference type="Proteomes" id="UP001141434">
    <property type="component" value="Unassembled WGS sequence"/>
</dbReference>
<dbReference type="InterPro" id="IPR029063">
    <property type="entry name" value="SAM-dependent_MTases_sf"/>
</dbReference>
<proteinExistence type="inferred from homology"/>
<dbReference type="Gene3D" id="3.40.50.150">
    <property type="entry name" value="Vaccinia Virus protein VP39"/>
    <property type="match status" value="1"/>
</dbReference>
<accession>A0A9W9KFG4</accession>
<evidence type="ECO:0000256" key="3">
    <source>
        <dbReference type="ARBA" id="ARBA00022691"/>
    </source>
</evidence>
<reference evidence="5" key="2">
    <citation type="journal article" date="2023" name="IMA Fungus">
        <title>Comparative genomic study of the Penicillium genus elucidates a diverse pangenome and 15 lateral gene transfer events.</title>
        <authorList>
            <person name="Petersen C."/>
            <person name="Sorensen T."/>
            <person name="Nielsen M.R."/>
            <person name="Sondergaard T.E."/>
            <person name="Sorensen J.L."/>
            <person name="Fitzpatrick D.A."/>
            <person name="Frisvad J.C."/>
            <person name="Nielsen K.L."/>
        </authorList>
    </citation>
    <scope>NUCLEOTIDE SEQUENCE</scope>
    <source>
        <strain evidence="5">IBT 34128</strain>
    </source>
</reference>
<evidence type="ECO:0000256" key="2">
    <source>
        <dbReference type="ARBA" id="ARBA00022679"/>
    </source>
</evidence>
<sequence>MGQKILDIGCCFGQDLRRLALDAGRSDVLFGLEYRSRFVELGLDLFKDRDTFQSSIFSGDVFDESFIESIISSVGRFDVLYVGSLFHLFGVEQQRQLVRILFRLLKSDFLIFGRAYSGDSVDLGGAGFLNGVPSDQLQQMFESASPGPVSCEMALDSYEYKGGGDAFKRFLPQGSKELVFSVRSF</sequence>
<dbReference type="RefSeq" id="XP_056513515.1">
    <property type="nucleotide sequence ID" value="XM_056652448.1"/>
</dbReference>
<evidence type="ECO:0000313" key="6">
    <source>
        <dbReference type="Proteomes" id="UP001141434"/>
    </source>
</evidence>
<name>A0A9W9KFG4_9EURO</name>
<dbReference type="OrthoDB" id="2094832at2759"/>
<comment type="caution">
    <text evidence="5">The sequence shown here is derived from an EMBL/GenBank/DDBJ whole genome shotgun (WGS) entry which is preliminary data.</text>
</comment>